<dbReference type="SUPFAM" id="SSF48403">
    <property type="entry name" value="Ankyrin repeat"/>
    <property type="match status" value="1"/>
</dbReference>
<keyword evidence="5" id="KW-1185">Reference proteome</keyword>
<dbReference type="PROSITE" id="PS50297">
    <property type="entry name" value="ANK_REP_REGION"/>
    <property type="match status" value="1"/>
</dbReference>
<dbReference type="InterPro" id="IPR050745">
    <property type="entry name" value="Multifunctional_regulatory"/>
</dbReference>
<dbReference type="PANTHER" id="PTHR24189">
    <property type="entry name" value="MYOTROPHIN"/>
    <property type="match status" value="1"/>
</dbReference>
<gene>
    <name evidence="4" type="ORF">GCM10023322_26980</name>
</gene>
<accession>A0ABP9RQL6</accession>
<evidence type="ECO:0000313" key="4">
    <source>
        <dbReference type="EMBL" id="GAA5184763.1"/>
    </source>
</evidence>
<dbReference type="Proteomes" id="UP001501570">
    <property type="component" value="Unassembled WGS sequence"/>
</dbReference>
<evidence type="ECO:0000256" key="1">
    <source>
        <dbReference type="ARBA" id="ARBA00022737"/>
    </source>
</evidence>
<protein>
    <submittedName>
        <fullName evidence="4">Ankyrin repeat domain-containing protein</fullName>
    </submittedName>
</protein>
<feature type="repeat" description="ANK" evidence="3">
    <location>
        <begin position="460"/>
        <end position="492"/>
    </location>
</feature>
<proteinExistence type="predicted"/>
<dbReference type="Pfam" id="PF12796">
    <property type="entry name" value="Ank_2"/>
    <property type="match status" value="1"/>
</dbReference>
<dbReference type="InterPro" id="IPR036770">
    <property type="entry name" value="Ankyrin_rpt-contain_sf"/>
</dbReference>
<dbReference type="SMART" id="SM00248">
    <property type="entry name" value="ANK"/>
    <property type="match status" value="7"/>
</dbReference>
<dbReference type="PANTHER" id="PTHR24189:SF50">
    <property type="entry name" value="ANKYRIN REPEAT AND SOCS BOX PROTEIN 2"/>
    <property type="match status" value="1"/>
</dbReference>
<organism evidence="4 5">
    <name type="scientific">Rugosimonospora acidiphila</name>
    <dbReference type="NCBI Taxonomy" id="556531"/>
    <lineage>
        <taxon>Bacteria</taxon>
        <taxon>Bacillati</taxon>
        <taxon>Actinomycetota</taxon>
        <taxon>Actinomycetes</taxon>
        <taxon>Micromonosporales</taxon>
        <taxon>Micromonosporaceae</taxon>
        <taxon>Rugosimonospora</taxon>
    </lineage>
</organism>
<evidence type="ECO:0000313" key="5">
    <source>
        <dbReference type="Proteomes" id="UP001501570"/>
    </source>
</evidence>
<sequence length="528" mass="57218">MPARSLSDHPNLEHLRNQARALQRAVRRADPDALRRVVDRGVDLPADPTSFALHGAQLVLAREYGFASWPRLRRYLDVVAEYRWDVSTVTEPAGGEVADSAAAGDEAAGDEAVGSVGADVADEFCRLACLTYSDDGPPRWQRAAELLARHPELIRDSVWAAAAAVNVDALRRQVDADPSLVRRRGGPYRWRPLYYLVYSRLEPAGGRDGVLEAVRLLLRHGADPDEGYLWNGLPTPFTLLTGAFGEGEQGPVRQPRHPRSVQIARLLLEAGANPNDGQTLYNRMFREDDDHLRLLFEFGLGTGDGGVWKRRLGDALDSPADMLRGQLSWAIDHGFTERVRLLARHGVDLVTPFDDRRTPVERARLSANRDIVELLLAHGAPAPAPDPVDDLIGAAMAADRAAVRALVAAHPGVAEGARSRRPGLIVWAAAGGRREAVRLLAELGFDVSALGRGDTPVEQPWSTALHHAAADGDLELASTLLALGADPNVTDLRFGTTPLGWARHFERSDLVALLEPVTAGGDPAVSTP</sequence>
<dbReference type="InterPro" id="IPR002110">
    <property type="entry name" value="Ankyrin_rpt"/>
</dbReference>
<keyword evidence="1" id="KW-0677">Repeat</keyword>
<evidence type="ECO:0000256" key="3">
    <source>
        <dbReference type="PROSITE-ProRule" id="PRU00023"/>
    </source>
</evidence>
<dbReference type="Gene3D" id="1.25.40.20">
    <property type="entry name" value="Ankyrin repeat-containing domain"/>
    <property type="match status" value="3"/>
</dbReference>
<reference evidence="5" key="1">
    <citation type="journal article" date="2019" name="Int. J. Syst. Evol. Microbiol.">
        <title>The Global Catalogue of Microorganisms (GCM) 10K type strain sequencing project: providing services to taxonomists for standard genome sequencing and annotation.</title>
        <authorList>
            <consortium name="The Broad Institute Genomics Platform"/>
            <consortium name="The Broad Institute Genome Sequencing Center for Infectious Disease"/>
            <person name="Wu L."/>
            <person name="Ma J."/>
        </authorList>
    </citation>
    <scope>NUCLEOTIDE SEQUENCE [LARGE SCALE GENOMIC DNA]</scope>
    <source>
        <strain evidence="5">JCM 18304</strain>
    </source>
</reference>
<keyword evidence="2 3" id="KW-0040">ANK repeat</keyword>
<dbReference type="EMBL" id="BAABJQ010000006">
    <property type="protein sequence ID" value="GAA5184763.1"/>
    <property type="molecule type" value="Genomic_DNA"/>
</dbReference>
<evidence type="ECO:0000256" key="2">
    <source>
        <dbReference type="ARBA" id="ARBA00023043"/>
    </source>
</evidence>
<name>A0ABP9RQL6_9ACTN</name>
<dbReference type="RefSeq" id="WP_345629410.1">
    <property type="nucleotide sequence ID" value="NZ_BAABJQ010000006.1"/>
</dbReference>
<dbReference type="PROSITE" id="PS50088">
    <property type="entry name" value="ANK_REPEAT"/>
    <property type="match status" value="1"/>
</dbReference>
<comment type="caution">
    <text evidence="4">The sequence shown here is derived from an EMBL/GenBank/DDBJ whole genome shotgun (WGS) entry which is preliminary data.</text>
</comment>